<comment type="similarity">
    <text evidence="2">Belongs to the metallo-beta-lactamase superfamily.</text>
</comment>
<evidence type="ECO:0000313" key="8">
    <source>
        <dbReference type="Proteomes" id="UP001597483"/>
    </source>
</evidence>
<sequence length="353" mass="38486">MAGLFSLPGAGLGGSGTKIAHSFLVSQHDCCRERLVSATLDNHDLPGDNDRHKHARRTSRPRFFAGGPAMTGSISDSPVYEVFALRYASHYGRKSAANFLGEDPLHGSEMPLDFFVWLIRGEGRTILVDTGFTPETAVRRGRHYHAHPVDLLGRLGVAAHDVSDVIVTHLHYDHAGNISAFPGARIHLQTTEMQFCTGGSMRHPELRKNYEVADVAAAVQTLYEGRLHFVDGEEEIAPGISVHLCGGHTQGLQFVTVATARGEIVLASDALHYYENIRRGVPYPSFVDLAEYLDAYQRIAARAQDLDRIIPGHDPLALTAFPRSPASPDIAMVHASPVTRLAFEDARADAANV</sequence>
<evidence type="ECO:0000313" key="7">
    <source>
        <dbReference type="EMBL" id="MFD2470844.1"/>
    </source>
</evidence>
<organism evidence="7 8">
    <name type="scientific">Amycolatopsis silviterrae</name>
    <dbReference type="NCBI Taxonomy" id="1656914"/>
    <lineage>
        <taxon>Bacteria</taxon>
        <taxon>Bacillati</taxon>
        <taxon>Actinomycetota</taxon>
        <taxon>Actinomycetes</taxon>
        <taxon>Pseudonocardiales</taxon>
        <taxon>Pseudonocardiaceae</taxon>
        <taxon>Amycolatopsis</taxon>
    </lineage>
</organism>
<evidence type="ECO:0000256" key="2">
    <source>
        <dbReference type="ARBA" id="ARBA00007749"/>
    </source>
</evidence>
<comment type="cofactor">
    <cofactor evidence="1">
        <name>Zn(2+)</name>
        <dbReference type="ChEBI" id="CHEBI:29105"/>
    </cofactor>
</comment>
<dbReference type="CDD" id="cd07729">
    <property type="entry name" value="AHL_lactonase_MBL-fold"/>
    <property type="match status" value="1"/>
</dbReference>
<dbReference type="InterPro" id="IPR001279">
    <property type="entry name" value="Metallo-B-lactamas"/>
</dbReference>
<comment type="caution">
    <text evidence="7">The sequence shown here is derived from an EMBL/GenBank/DDBJ whole genome shotgun (WGS) entry which is preliminary data.</text>
</comment>
<dbReference type="Proteomes" id="UP001597483">
    <property type="component" value="Unassembled WGS sequence"/>
</dbReference>
<name>A0ABW5HD76_9PSEU</name>
<dbReference type="RefSeq" id="WP_378308135.1">
    <property type="nucleotide sequence ID" value="NZ_JBHUKS010000018.1"/>
</dbReference>
<keyword evidence="5" id="KW-0862">Zinc</keyword>
<dbReference type="PANTHER" id="PTHR42978:SF7">
    <property type="entry name" value="METALLO-HYDROLASE RV2300C-RELATED"/>
    <property type="match status" value="1"/>
</dbReference>
<evidence type="ECO:0000256" key="3">
    <source>
        <dbReference type="ARBA" id="ARBA00022723"/>
    </source>
</evidence>
<proteinExistence type="inferred from homology"/>
<dbReference type="EMBL" id="JBHUKS010000018">
    <property type="protein sequence ID" value="MFD2470844.1"/>
    <property type="molecule type" value="Genomic_DNA"/>
</dbReference>
<evidence type="ECO:0000256" key="4">
    <source>
        <dbReference type="ARBA" id="ARBA00022801"/>
    </source>
</evidence>
<dbReference type="InterPro" id="IPR036866">
    <property type="entry name" value="RibonucZ/Hydroxyglut_hydro"/>
</dbReference>
<evidence type="ECO:0000256" key="5">
    <source>
        <dbReference type="ARBA" id="ARBA00022833"/>
    </source>
</evidence>
<keyword evidence="4" id="KW-0378">Hydrolase</keyword>
<dbReference type="SMART" id="SM00849">
    <property type="entry name" value="Lactamase_B"/>
    <property type="match status" value="1"/>
</dbReference>
<evidence type="ECO:0000256" key="1">
    <source>
        <dbReference type="ARBA" id="ARBA00001947"/>
    </source>
</evidence>
<dbReference type="PANTHER" id="PTHR42978">
    <property type="entry name" value="QUORUM-QUENCHING LACTONASE YTNP-RELATED-RELATED"/>
    <property type="match status" value="1"/>
</dbReference>
<dbReference type="InterPro" id="IPR051013">
    <property type="entry name" value="MBL_superfamily_lactonases"/>
</dbReference>
<dbReference type="Gene3D" id="3.60.15.10">
    <property type="entry name" value="Ribonuclease Z/Hydroxyacylglutathione hydrolase-like"/>
    <property type="match status" value="1"/>
</dbReference>
<keyword evidence="8" id="KW-1185">Reference proteome</keyword>
<reference evidence="8" key="1">
    <citation type="journal article" date="2019" name="Int. J. Syst. Evol. Microbiol.">
        <title>The Global Catalogue of Microorganisms (GCM) 10K type strain sequencing project: providing services to taxonomists for standard genome sequencing and annotation.</title>
        <authorList>
            <consortium name="The Broad Institute Genomics Platform"/>
            <consortium name="The Broad Institute Genome Sequencing Center for Infectious Disease"/>
            <person name="Wu L."/>
            <person name="Ma J."/>
        </authorList>
    </citation>
    <scope>NUCLEOTIDE SEQUENCE [LARGE SCALE GENOMIC DNA]</scope>
    <source>
        <strain evidence="8">CGMCC 4.7641</strain>
    </source>
</reference>
<evidence type="ECO:0000259" key="6">
    <source>
        <dbReference type="SMART" id="SM00849"/>
    </source>
</evidence>
<dbReference type="Pfam" id="PF00753">
    <property type="entry name" value="Lactamase_B"/>
    <property type="match status" value="1"/>
</dbReference>
<gene>
    <name evidence="7" type="ORF">ACFSVL_25870</name>
</gene>
<accession>A0ABW5HD76</accession>
<keyword evidence="3" id="KW-0479">Metal-binding</keyword>
<feature type="domain" description="Metallo-beta-lactamase" evidence="6">
    <location>
        <begin position="113"/>
        <end position="313"/>
    </location>
</feature>
<dbReference type="SUPFAM" id="SSF56281">
    <property type="entry name" value="Metallo-hydrolase/oxidoreductase"/>
    <property type="match status" value="1"/>
</dbReference>
<protein>
    <submittedName>
        <fullName evidence="7">N-acyl homoserine lactonase family protein</fullName>
    </submittedName>
</protein>